<comment type="caution">
    <text evidence="2">The sequence shown here is derived from an EMBL/GenBank/DDBJ whole genome shotgun (WGS) entry which is preliminary data.</text>
</comment>
<feature type="transmembrane region" description="Helical" evidence="1">
    <location>
        <begin position="57"/>
        <end position="78"/>
    </location>
</feature>
<evidence type="ECO:0000313" key="2">
    <source>
        <dbReference type="EMBL" id="NAZ15787.1"/>
    </source>
</evidence>
<accession>A0A6L9G475</accession>
<keyword evidence="1" id="KW-0472">Membrane</keyword>
<reference evidence="2 3" key="1">
    <citation type="submission" date="2020-01" db="EMBL/GenBank/DDBJ databases">
        <title>Glutamicibacter soli M275.</title>
        <authorList>
            <person name="Meng X."/>
        </authorList>
    </citation>
    <scope>NUCLEOTIDE SEQUENCE [LARGE SCALE GENOMIC DNA]</scope>
    <source>
        <strain evidence="2 3">M275</strain>
    </source>
</reference>
<gene>
    <name evidence="2" type="ORF">GT020_06840</name>
</gene>
<keyword evidence="1" id="KW-1133">Transmembrane helix</keyword>
<protein>
    <recommendedName>
        <fullName evidence="4">DUF1648 domain-containing protein</fullName>
    </recommendedName>
</protein>
<organism evidence="2 3">
    <name type="scientific">Glutamicibacter soli</name>
    <dbReference type="NCBI Taxonomy" id="453836"/>
    <lineage>
        <taxon>Bacteria</taxon>
        <taxon>Bacillati</taxon>
        <taxon>Actinomycetota</taxon>
        <taxon>Actinomycetes</taxon>
        <taxon>Micrococcales</taxon>
        <taxon>Micrococcaceae</taxon>
        <taxon>Glutamicibacter</taxon>
    </lineage>
</organism>
<feature type="transmembrane region" description="Helical" evidence="1">
    <location>
        <begin position="98"/>
        <end position="118"/>
    </location>
</feature>
<evidence type="ECO:0000256" key="1">
    <source>
        <dbReference type="SAM" id="Phobius"/>
    </source>
</evidence>
<keyword evidence="1" id="KW-0812">Transmembrane</keyword>
<sequence>MSAERLPEELATHWNEQNIAGGFEPLFGINLLLSATAIVLCALICGLAIARRAASALLARVGVGLGVFFALGVNAMHLTLIVSQLDAPDPTRVTMNPALMASTLGLAALAGLFAFIFYRPQPAAWAHPTTGLLRRCAACGRTAPTLRRAWLRTSSAPRKGRRTSYSRQ</sequence>
<feature type="transmembrane region" description="Helical" evidence="1">
    <location>
        <begin position="27"/>
        <end position="50"/>
    </location>
</feature>
<dbReference type="Proteomes" id="UP000477543">
    <property type="component" value="Unassembled WGS sequence"/>
</dbReference>
<dbReference type="AlphaFoldDB" id="A0A6L9G475"/>
<evidence type="ECO:0008006" key="4">
    <source>
        <dbReference type="Google" id="ProtNLM"/>
    </source>
</evidence>
<name>A0A6L9G475_9MICC</name>
<dbReference type="EMBL" id="WYDN01000004">
    <property type="protein sequence ID" value="NAZ15787.1"/>
    <property type="molecule type" value="Genomic_DNA"/>
</dbReference>
<evidence type="ECO:0000313" key="3">
    <source>
        <dbReference type="Proteomes" id="UP000477543"/>
    </source>
</evidence>
<proteinExistence type="predicted"/>